<reference evidence="2 3" key="1">
    <citation type="submission" date="2024-08" db="EMBL/GenBank/DDBJ databases">
        <title>Insights into the chromosomal genome structure of Flemingia macrophylla.</title>
        <authorList>
            <person name="Ding Y."/>
            <person name="Zhao Y."/>
            <person name="Bi W."/>
            <person name="Wu M."/>
            <person name="Zhao G."/>
            <person name="Gong Y."/>
            <person name="Li W."/>
            <person name="Zhang P."/>
        </authorList>
    </citation>
    <scope>NUCLEOTIDE SEQUENCE [LARGE SCALE GENOMIC DNA]</scope>
    <source>
        <strain evidence="2">DYQJB</strain>
        <tissue evidence="2">Leaf</tissue>
    </source>
</reference>
<keyword evidence="1" id="KW-0812">Transmembrane</keyword>
<feature type="transmembrane region" description="Helical" evidence="1">
    <location>
        <begin position="24"/>
        <end position="48"/>
    </location>
</feature>
<organism evidence="2 3">
    <name type="scientific">Flemingia macrophylla</name>
    <dbReference type="NCBI Taxonomy" id="520843"/>
    <lineage>
        <taxon>Eukaryota</taxon>
        <taxon>Viridiplantae</taxon>
        <taxon>Streptophyta</taxon>
        <taxon>Embryophyta</taxon>
        <taxon>Tracheophyta</taxon>
        <taxon>Spermatophyta</taxon>
        <taxon>Magnoliopsida</taxon>
        <taxon>eudicotyledons</taxon>
        <taxon>Gunneridae</taxon>
        <taxon>Pentapetalae</taxon>
        <taxon>rosids</taxon>
        <taxon>fabids</taxon>
        <taxon>Fabales</taxon>
        <taxon>Fabaceae</taxon>
        <taxon>Papilionoideae</taxon>
        <taxon>50 kb inversion clade</taxon>
        <taxon>NPAAA clade</taxon>
        <taxon>indigoferoid/millettioid clade</taxon>
        <taxon>Phaseoleae</taxon>
        <taxon>Flemingia</taxon>
    </lineage>
</organism>
<name>A0ABD1LAV0_9FABA</name>
<protein>
    <submittedName>
        <fullName evidence="2">Uncharacterized protein</fullName>
    </submittedName>
</protein>
<dbReference type="Proteomes" id="UP001603857">
    <property type="component" value="Unassembled WGS sequence"/>
</dbReference>
<evidence type="ECO:0000256" key="1">
    <source>
        <dbReference type="SAM" id="Phobius"/>
    </source>
</evidence>
<dbReference type="AlphaFoldDB" id="A0ABD1LAV0"/>
<evidence type="ECO:0000313" key="2">
    <source>
        <dbReference type="EMBL" id="KAL2320135.1"/>
    </source>
</evidence>
<gene>
    <name evidence="2" type="ORF">Fmac_029104</name>
</gene>
<keyword evidence="1" id="KW-1133">Transmembrane helix</keyword>
<proteinExistence type="predicted"/>
<comment type="caution">
    <text evidence="2">The sequence shown here is derived from an EMBL/GenBank/DDBJ whole genome shotgun (WGS) entry which is preliminary data.</text>
</comment>
<evidence type="ECO:0000313" key="3">
    <source>
        <dbReference type="Proteomes" id="UP001603857"/>
    </source>
</evidence>
<dbReference type="EMBL" id="JBGMDY010000010">
    <property type="protein sequence ID" value="KAL2320135.1"/>
    <property type="molecule type" value="Genomic_DNA"/>
</dbReference>
<keyword evidence="3" id="KW-1185">Reference proteome</keyword>
<keyword evidence="1" id="KW-0472">Membrane</keyword>
<accession>A0ABD1LAV0</accession>
<sequence>MVFIKIAESAVPVSIGSLIFMATIYYSLVSAMYTVSAVCLIFCSCLSLRNKEM</sequence>